<gene>
    <name evidence="1" type="ORF">BV25DRAFT_1911278</name>
</gene>
<keyword evidence="2" id="KW-1185">Reference proteome</keyword>
<accession>A0ACB8TIP3</accession>
<comment type="caution">
    <text evidence="1">The sequence shown here is derived from an EMBL/GenBank/DDBJ whole genome shotgun (WGS) entry which is preliminary data.</text>
</comment>
<protein>
    <submittedName>
        <fullName evidence="1">Uncharacterized protein</fullName>
    </submittedName>
</protein>
<name>A0ACB8TIP3_9AGAM</name>
<reference evidence="1" key="2">
    <citation type="journal article" date="2022" name="New Phytol.">
        <title>Evolutionary transition to the ectomycorrhizal habit in the genomes of a hyperdiverse lineage of mushroom-forming fungi.</title>
        <authorList>
            <person name="Looney B."/>
            <person name="Miyauchi S."/>
            <person name="Morin E."/>
            <person name="Drula E."/>
            <person name="Courty P.E."/>
            <person name="Kohler A."/>
            <person name="Kuo A."/>
            <person name="LaButti K."/>
            <person name="Pangilinan J."/>
            <person name="Lipzen A."/>
            <person name="Riley R."/>
            <person name="Andreopoulos W."/>
            <person name="He G."/>
            <person name="Johnson J."/>
            <person name="Nolan M."/>
            <person name="Tritt A."/>
            <person name="Barry K.W."/>
            <person name="Grigoriev I.V."/>
            <person name="Nagy L.G."/>
            <person name="Hibbett D."/>
            <person name="Henrissat B."/>
            <person name="Matheny P.B."/>
            <person name="Labbe J."/>
            <person name="Martin F.M."/>
        </authorList>
    </citation>
    <scope>NUCLEOTIDE SEQUENCE</scope>
    <source>
        <strain evidence="1">HHB10654</strain>
    </source>
</reference>
<evidence type="ECO:0000313" key="1">
    <source>
        <dbReference type="EMBL" id="KAI0068279.1"/>
    </source>
</evidence>
<evidence type="ECO:0000313" key="2">
    <source>
        <dbReference type="Proteomes" id="UP000814140"/>
    </source>
</evidence>
<dbReference type="EMBL" id="MU277188">
    <property type="protein sequence ID" value="KAI0068279.1"/>
    <property type="molecule type" value="Genomic_DNA"/>
</dbReference>
<reference evidence="1" key="1">
    <citation type="submission" date="2021-03" db="EMBL/GenBank/DDBJ databases">
        <authorList>
            <consortium name="DOE Joint Genome Institute"/>
            <person name="Ahrendt S."/>
            <person name="Looney B.P."/>
            <person name="Miyauchi S."/>
            <person name="Morin E."/>
            <person name="Drula E."/>
            <person name="Courty P.E."/>
            <person name="Chicoki N."/>
            <person name="Fauchery L."/>
            <person name="Kohler A."/>
            <person name="Kuo A."/>
            <person name="Labutti K."/>
            <person name="Pangilinan J."/>
            <person name="Lipzen A."/>
            <person name="Riley R."/>
            <person name="Andreopoulos W."/>
            <person name="He G."/>
            <person name="Johnson J."/>
            <person name="Barry K.W."/>
            <person name="Grigoriev I.V."/>
            <person name="Nagy L."/>
            <person name="Hibbett D."/>
            <person name="Henrissat B."/>
            <person name="Matheny P.B."/>
            <person name="Labbe J."/>
            <person name="Martin F."/>
        </authorList>
    </citation>
    <scope>NUCLEOTIDE SEQUENCE</scope>
    <source>
        <strain evidence="1">HHB10654</strain>
    </source>
</reference>
<organism evidence="1 2">
    <name type="scientific">Artomyces pyxidatus</name>
    <dbReference type="NCBI Taxonomy" id="48021"/>
    <lineage>
        <taxon>Eukaryota</taxon>
        <taxon>Fungi</taxon>
        <taxon>Dikarya</taxon>
        <taxon>Basidiomycota</taxon>
        <taxon>Agaricomycotina</taxon>
        <taxon>Agaricomycetes</taxon>
        <taxon>Russulales</taxon>
        <taxon>Auriscalpiaceae</taxon>
        <taxon>Artomyces</taxon>
    </lineage>
</organism>
<proteinExistence type="predicted"/>
<sequence>MAPKRKSDAIELIDPALVPQDGASKRAAPPAKKARVSDAVDASSGSASSSKSKATSSSAPKTWQDVVLDGEEEDDVPIYDDCNEIRRKIRLLLKEPGFKITHWLKDIGGINNNSYQRFMKDTGPAAGASNGTYPAAYKYFEKRRILEGKKKTPKRIRNEENGGFGLRDRRHMWVFTG</sequence>
<dbReference type="Proteomes" id="UP000814140">
    <property type="component" value="Unassembled WGS sequence"/>
</dbReference>